<evidence type="ECO:0000313" key="1">
    <source>
        <dbReference type="EMBL" id="POR39265.1"/>
    </source>
</evidence>
<keyword evidence="2" id="KW-1185">Reference proteome</keyword>
<comment type="caution">
    <text evidence="1">The sequence shown here is derived from an EMBL/GenBank/DDBJ whole genome shotgun (WGS) entry which is preliminary data.</text>
</comment>
<protein>
    <submittedName>
        <fullName evidence="1">Uncharacterized protein</fullName>
    </submittedName>
</protein>
<accession>A0A2S4L9Z2</accession>
<dbReference type="EMBL" id="PKSG01000052">
    <property type="protein sequence ID" value="POR39265.1"/>
    <property type="molecule type" value="Genomic_DNA"/>
</dbReference>
<proteinExistence type="predicted"/>
<reference evidence="1 2" key="1">
    <citation type="submission" date="2018-01" db="EMBL/GenBank/DDBJ databases">
        <title>Harnessing the power of phylogenomics to disentangle the directionality and signatures of interkingdom host jumping in the parasitic fungal genus Tolypocladium.</title>
        <authorList>
            <person name="Quandt C.A."/>
            <person name="Patterson W."/>
            <person name="Spatafora J.W."/>
        </authorList>
    </citation>
    <scope>NUCLEOTIDE SEQUENCE [LARGE SCALE GENOMIC DNA]</scope>
    <source>
        <strain evidence="1 2">NRBC 100945</strain>
    </source>
</reference>
<dbReference type="Proteomes" id="UP000237481">
    <property type="component" value="Unassembled WGS sequence"/>
</dbReference>
<gene>
    <name evidence="1" type="ORF">TPAR_00535</name>
</gene>
<organism evidence="1 2">
    <name type="scientific">Tolypocladium paradoxum</name>
    <dbReference type="NCBI Taxonomy" id="94208"/>
    <lineage>
        <taxon>Eukaryota</taxon>
        <taxon>Fungi</taxon>
        <taxon>Dikarya</taxon>
        <taxon>Ascomycota</taxon>
        <taxon>Pezizomycotina</taxon>
        <taxon>Sordariomycetes</taxon>
        <taxon>Hypocreomycetidae</taxon>
        <taxon>Hypocreales</taxon>
        <taxon>Ophiocordycipitaceae</taxon>
        <taxon>Tolypocladium</taxon>
    </lineage>
</organism>
<dbReference type="AlphaFoldDB" id="A0A2S4L9Z2"/>
<sequence>MDILFMPGLIMVLLAIVVLGLRLATLFRHGLCFLFPPKARQKVIGASLVNVLIISLLQKPREPQAQSSLVAYEANSGSVSRAQRNVRKRHLPDFLRLKPHVGARPRIFNKAGLLRPSILGLATLSTIIVKLLFRCVESVGEAGNALADGF</sequence>
<name>A0A2S4L9Z2_9HYPO</name>
<evidence type="ECO:0000313" key="2">
    <source>
        <dbReference type="Proteomes" id="UP000237481"/>
    </source>
</evidence>